<dbReference type="Proteomes" id="UP000001595">
    <property type="component" value="Chromosome 2B"/>
</dbReference>
<reference evidence="1" key="1">
    <citation type="submission" date="2008-02" db="EMBL/GenBank/DDBJ databases">
        <title>A 6x draft sequence assembly of the Pongo pygmaeus abelii genome.</title>
        <authorList>
            <person name="Wilson R.K."/>
            <person name="Mardis E."/>
        </authorList>
    </citation>
    <scope>NUCLEOTIDE SEQUENCE [LARGE SCALE GENOMIC DNA]</scope>
</reference>
<dbReference type="OMA" id="GHAVPQM"/>
<organism evidence="1 2">
    <name type="scientific">Pongo abelii</name>
    <name type="common">Sumatran orangutan</name>
    <name type="synonym">Pongo pygmaeus abelii</name>
    <dbReference type="NCBI Taxonomy" id="9601"/>
    <lineage>
        <taxon>Eukaryota</taxon>
        <taxon>Metazoa</taxon>
        <taxon>Chordata</taxon>
        <taxon>Craniata</taxon>
        <taxon>Vertebrata</taxon>
        <taxon>Euteleostomi</taxon>
        <taxon>Mammalia</taxon>
        <taxon>Eutheria</taxon>
        <taxon>Euarchontoglires</taxon>
        <taxon>Primates</taxon>
        <taxon>Haplorrhini</taxon>
        <taxon>Catarrhini</taxon>
        <taxon>Hominidae</taxon>
        <taxon>Pongo</taxon>
    </lineage>
</organism>
<dbReference type="Ensembl" id="ENSPPYT00000044061.1">
    <property type="protein sequence ID" value="ENSPPYP00000031955.1"/>
    <property type="gene ID" value="ENSPPYG00000039791.1"/>
</dbReference>
<name>A0A8I5TTB3_PONAB</name>
<sequence length="134" mass="13736">MGMPGSRPTSTWALMGHGQCLGVPSPRPPTGSHRLEDANVSFTGCTGTNSPTQDGCDEVALPVNLVPGVPSTWGPGGADVTGVYCAAALVLCQPHPCGDHRRHTPLPPVPGRASPRWTAAVATRVSPWACASCS</sequence>
<reference evidence="1" key="2">
    <citation type="submission" date="2025-08" db="UniProtKB">
        <authorList>
            <consortium name="Ensembl"/>
        </authorList>
    </citation>
    <scope>IDENTIFICATION</scope>
</reference>
<dbReference type="GeneTree" id="ENSGT00910000147607"/>
<protein>
    <submittedName>
        <fullName evidence="1">Uncharacterized protein</fullName>
    </submittedName>
</protein>
<evidence type="ECO:0000313" key="2">
    <source>
        <dbReference type="Proteomes" id="UP000001595"/>
    </source>
</evidence>
<dbReference type="AlphaFoldDB" id="A0A8I5TTB3"/>
<reference evidence="1" key="3">
    <citation type="submission" date="2025-09" db="UniProtKB">
        <authorList>
            <consortium name="Ensembl"/>
        </authorList>
    </citation>
    <scope>IDENTIFICATION</scope>
</reference>
<proteinExistence type="predicted"/>
<keyword evidence="2" id="KW-1185">Reference proteome</keyword>
<evidence type="ECO:0000313" key="1">
    <source>
        <dbReference type="Ensembl" id="ENSPPYP00000031955.1"/>
    </source>
</evidence>
<accession>A0A8I5TTB3</accession>